<evidence type="ECO:0000313" key="3">
    <source>
        <dbReference type="Proteomes" id="UP000092583"/>
    </source>
</evidence>
<keyword evidence="3" id="KW-1185">Reference proteome</keyword>
<protein>
    <submittedName>
        <fullName evidence="2">Uncharacterized protein</fullName>
    </submittedName>
</protein>
<evidence type="ECO:0000256" key="1">
    <source>
        <dbReference type="SAM" id="MobiDB-lite"/>
    </source>
</evidence>
<feature type="compositionally biased region" description="Low complexity" evidence="1">
    <location>
        <begin position="244"/>
        <end position="256"/>
    </location>
</feature>
<proteinExistence type="predicted"/>
<reference evidence="3" key="2">
    <citation type="submission" date="2013-12" db="EMBL/GenBank/DDBJ databases">
        <title>Evolution of pathogenesis and genome organization in the Tremellales.</title>
        <authorList>
            <person name="Cuomo C."/>
            <person name="Litvintseva A."/>
            <person name="Heitman J."/>
            <person name="Chen Y."/>
            <person name="Sun S."/>
            <person name="Springer D."/>
            <person name="Dromer F."/>
            <person name="Young S."/>
            <person name="Zeng Q."/>
            <person name="Chapman S."/>
            <person name="Gujja S."/>
            <person name="Saif S."/>
            <person name="Birren B."/>
        </authorList>
    </citation>
    <scope>NUCLEOTIDE SEQUENCE [LARGE SCALE GENOMIC DNA]</scope>
    <source>
        <strain evidence="3">CBS 10435</strain>
    </source>
</reference>
<gene>
    <name evidence="2" type="ORF">L486_05363</name>
</gene>
<dbReference type="STRING" id="1331196.A0A1B9ILU9"/>
<dbReference type="AlphaFoldDB" id="A0A1B9ILU9"/>
<reference evidence="2 3" key="1">
    <citation type="submission" date="2013-07" db="EMBL/GenBank/DDBJ databases">
        <title>The Genome Sequence of Kwoniella mangroviensis CBS10435.</title>
        <authorList>
            <consortium name="The Broad Institute Genome Sequencing Platform"/>
            <person name="Cuomo C."/>
            <person name="Litvintseva A."/>
            <person name="Chen Y."/>
            <person name="Heitman J."/>
            <person name="Sun S."/>
            <person name="Springer D."/>
            <person name="Dromer F."/>
            <person name="Young S.K."/>
            <person name="Zeng Q."/>
            <person name="Gargeya S."/>
            <person name="Fitzgerald M."/>
            <person name="Abouelleil A."/>
            <person name="Alvarado L."/>
            <person name="Berlin A.M."/>
            <person name="Chapman S.B."/>
            <person name="Dewar J."/>
            <person name="Goldberg J."/>
            <person name="Griggs A."/>
            <person name="Gujja S."/>
            <person name="Hansen M."/>
            <person name="Howarth C."/>
            <person name="Imamovic A."/>
            <person name="Larimer J."/>
            <person name="McCowan C."/>
            <person name="Murphy C."/>
            <person name="Pearson M."/>
            <person name="Priest M."/>
            <person name="Roberts A."/>
            <person name="Saif S."/>
            <person name="Shea T."/>
            <person name="Sykes S."/>
            <person name="Wortman J."/>
            <person name="Nusbaum C."/>
            <person name="Birren B."/>
        </authorList>
    </citation>
    <scope>NUCLEOTIDE SEQUENCE [LARGE SCALE GENOMIC DNA]</scope>
    <source>
        <strain evidence="2 3">CBS 10435</strain>
    </source>
</reference>
<feature type="compositionally biased region" description="Polar residues" evidence="1">
    <location>
        <begin position="272"/>
        <end position="286"/>
    </location>
</feature>
<sequence length="572" mass="62753">MASIDVSIRTAALLALSQDVCALIALTVEATLSVLNFIYRSILGVLGYERTVRFDHSRSVRRESGRGCGVVVLGANEAAGQSLTLHLAKIGYTVFPLIPLPAPSSPPTSSALTHLLLTWSSVQKRLRARFPGHPGAVVPVMVDPEGISDHLSSSARGDLKRSTNSIKEEMKEGRFSHAGETVRAYCKDNKLMLVSIICINRKSKVVFRSDQGNNGFNLRSAGSTEGTREDLDHTNGSPVMMQRSLSAPSTSNSASNDAHSPPPKEDERKDTTSANSNTISTGTGTLINKRPSEPIIPPSLPSTSLTMTDEHTMISLYRSNILDPLAIIKELSDLLSVPCTQGYSNGRIVFIDGEKANQGRIIELNDYTYSDEAVVGAQEGGSEFHESRNKVVEFIYGVREKVVGIVREEMRGIGVNVCEVIVGPMSPRIGTTGYHLRHSSEDSNEGASAILGDTLKRPNSDVDVILKSPRTVRRSESDWLDRCLEAVSSRFHLLTRLWAVDDALLFSSVRRAIEDSYVRYHHRAGISPWVEELLGWVPFNLGYISKGVVKELLKFGLGVEWIVEEWWKALTK</sequence>
<dbReference type="OrthoDB" id="2575262at2759"/>
<name>A0A1B9ILU9_9TREE</name>
<dbReference type="Proteomes" id="UP000092583">
    <property type="component" value="Unassembled WGS sequence"/>
</dbReference>
<evidence type="ECO:0000313" key="2">
    <source>
        <dbReference type="EMBL" id="OCF56513.1"/>
    </source>
</evidence>
<feature type="compositionally biased region" description="Basic and acidic residues" evidence="1">
    <location>
        <begin position="262"/>
        <end position="271"/>
    </location>
</feature>
<organism evidence="2 3">
    <name type="scientific">Kwoniella mangroviensis CBS 10435</name>
    <dbReference type="NCBI Taxonomy" id="1331196"/>
    <lineage>
        <taxon>Eukaryota</taxon>
        <taxon>Fungi</taxon>
        <taxon>Dikarya</taxon>
        <taxon>Basidiomycota</taxon>
        <taxon>Agaricomycotina</taxon>
        <taxon>Tremellomycetes</taxon>
        <taxon>Tremellales</taxon>
        <taxon>Cryptococcaceae</taxon>
        <taxon>Kwoniella</taxon>
    </lineage>
</organism>
<dbReference type="EMBL" id="KI669464">
    <property type="protein sequence ID" value="OCF56513.1"/>
    <property type="molecule type" value="Genomic_DNA"/>
</dbReference>
<feature type="region of interest" description="Disordered" evidence="1">
    <location>
        <begin position="209"/>
        <end position="304"/>
    </location>
</feature>
<feature type="compositionally biased region" description="Polar residues" evidence="1">
    <location>
        <begin position="210"/>
        <end position="225"/>
    </location>
</feature>
<accession>A0A1B9ILU9</accession>